<dbReference type="EMBL" id="HG722027">
    <property type="protein sequence ID" value="CDJ61207.1"/>
    <property type="molecule type" value="Genomic_DNA"/>
</dbReference>
<evidence type="ECO:0000256" key="2">
    <source>
        <dbReference type="SAM" id="MobiDB-lite"/>
    </source>
</evidence>
<protein>
    <submittedName>
        <fullName evidence="3">Ubiquinone biosynthesis protein COQ4, putative</fullName>
    </submittedName>
</protein>
<dbReference type="RefSeq" id="XP_013337857.1">
    <property type="nucleotide sequence ID" value="XM_013482403.1"/>
</dbReference>
<dbReference type="PANTHER" id="PTHR12922">
    <property type="entry name" value="UBIQUINONE BIOSYNTHESIS PROTEIN"/>
    <property type="match status" value="1"/>
</dbReference>
<dbReference type="AlphaFoldDB" id="U6MAG3"/>
<reference evidence="3" key="1">
    <citation type="submission" date="2013-10" db="EMBL/GenBank/DDBJ databases">
        <title>Genomic analysis of the causative agents of coccidiosis in chickens.</title>
        <authorList>
            <person name="Reid A.J."/>
            <person name="Blake D."/>
            <person name="Billington K."/>
            <person name="Browne H."/>
            <person name="Dunn M."/>
            <person name="Hung S."/>
            <person name="Kawahara F."/>
            <person name="Miranda-Saavedra D."/>
            <person name="Mourier T."/>
            <person name="Nagra H."/>
            <person name="Otto T.D."/>
            <person name="Rawlings N."/>
            <person name="Sanchez A."/>
            <person name="Sanders M."/>
            <person name="Subramaniam C."/>
            <person name="Tay Y."/>
            <person name="Dear P."/>
            <person name="Doerig C."/>
            <person name="Gruber A."/>
            <person name="Parkinson J."/>
            <person name="Shirley M."/>
            <person name="Wan K.L."/>
            <person name="Berriman M."/>
            <person name="Tomley F."/>
            <person name="Pain A."/>
        </authorList>
    </citation>
    <scope>NUCLEOTIDE SEQUENCE [LARGE SCALE GENOMIC DNA]</scope>
    <source>
        <strain evidence="3">Weybridge</strain>
    </source>
</reference>
<keyword evidence="3" id="KW-0830">Ubiquinone</keyword>
<organism evidence="3 4">
    <name type="scientific">Eimeria maxima</name>
    <name type="common">Coccidian parasite</name>
    <dbReference type="NCBI Taxonomy" id="5804"/>
    <lineage>
        <taxon>Eukaryota</taxon>
        <taxon>Sar</taxon>
        <taxon>Alveolata</taxon>
        <taxon>Apicomplexa</taxon>
        <taxon>Conoidasida</taxon>
        <taxon>Coccidia</taxon>
        <taxon>Eucoccidiorida</taxon>
        <taxon>Eimeriorina</taxon>
        <taxon>Eimeriidae</taxon>
        <taxon>Eimeria</taxon>
    </lineage>
</organism>
<feature type="region of interest" description="Disordered" evidence="2">
    <location>
        <begin position="272"/>
        <end position="301"/>
    </location>
</feature>
<dbReference type="GeneID" id="25337867"/>
<proteinExistence type="predicted"/>
<dbReference type="Proteomes" id="UP000030763">
    <property type="component" value="Unassembled WGS sequence"/>
</dbReference>
<dbReference type="PANTHER" id="PTHR12922:SF7">
    <property type="entry name" value="UBIQUINONE BIOSYNTHESIS PROTEIN COQ4 HOMOLOG, MITOCHONDRIAL"/>
    <property type="match status" value="1"/>
</dbReference>
<dbReference type="OrthoDB" id="4249at2759"/>
<feature type="region of interest" description="Disordered" evidence="2">
    <location>
        <begin position="43"/>
        <end position="74"/>
    </location>
</feature>
<accession>U6MAG3</accession>
<name>U6MAG3_EIMMA</name>
<evidence type="ECO:0000256" key="1">
    <source>
        <dbReference type="ARBA" id="ARBA00022688"/>
    </source>
</evidence>
<feature type="region of interest" description="Disordered" evidence="2">
    <location>
        <begin position="86"/>
        <end position="136"/>
    </location>
</feature>
<sequence length="336" mass="35741">MASRGLWSLRSACGLSSIEAFSRQHRLNKISLNSFLGGPQGAPPWVLGGPWGGPPGAPSSGGTEGPSVGTCSAANKPERVLKAFEWVEGEDSSRKKEGGPLGAPDIGSAGDASGSPLNGREEGRERNAARESDEGREVLEQRLLLDGRFINYDALRRLPKNTLGYKLMHFLDSNSLHAGHRQPVRFVEDEELAYVLTRYRQLHDVMHAAFDLGISIEAEISLKLIEFYQTGLPLSAAAADAAHAGEASAAVAKAAHRLTQAPNSCMQLLLPQEQHQQQQQQQQQPATGAAESQAAAGTAAEGTQAAGTAAAAAAAEEPVVLYPRSVLLNEMLPWVR</sequence>
<gene>
    <name evidence="3" type="ORF">EMWEY_00038810</name>
</gene>
<dbReference type="GO" id="GO:0006744">
    <property type="term" value="P:ubiquinone biosynthetic process"/>
    <property type="evidence" value="ECO:0007669"/>
    <property type="project" value="UniProtKB-KW"/>
</dbReference>
<feature type="compositionally biased region" description="Basic and acidic residues" evidence="2">
    <location>
        <begin position="119"/>
        <end position="136"/>
    </location>
</feature>
<dbReference type="VEuPathDB" id="ToxoDB:EMWEY_00038810"/>
<evidence type="ECO:0000313" key="3">
    <source>
        <dbReference type="EMBL" id="CDJ61207.1"/>
    </source>
</evidence>
<dbReference type="InterPro" id="IPR007715">
    <property type="entry name" value="Coq4"/>
</dbReference>
<evidence type="ECO:0000313" key="4">
    <source>
        <dbReference type="Proteomes" id="UP000030763"/>
    </source>
</evidence>
<keyword evidence="1" id="KW-0831">Ubiquinone biosynthesis</keyword>
<dbReference type="Pfam" id="PF05019">
    <property type="entry name" value="Coq4"/>
    <property type="match status" value="1"/>
</dbReference>
<keyword evidence="4" id="KW-1185">Reference proteome</keyword>
<reference evidence="3" key="2">
    <citation type="submission" date="2013-10" db="EMBL/GenBank/DDBJ databases">
        <authorList>
            <person name="Aslett M."/>
        </authorList>
    </citation>
    <scope>NUCLEOTIDE SEQUENCE [LARGE SCALE GENOMIC DNA]</scope>
    <source>
        <strain evidence="3">Weybridge</strain>
    </source>
</reference>